<comment type="caution">
    <text evidence="11">The sequence shown here is derived from an EMBL/GenBank/DDBJ whole genome shotgun (WGS) entry which is preliminary data.</text>
</comment>
<feature type="transmembrane region" description="Helical" evidence="9">
    <location>
        <begin position="76"/>
        <end position="100"/>
    </location>
</feature>
<dbReference type="EMBL" id="SMKU01000078">
    <property type="protein sequence ID" value="TDD86726.1"/>
    <property type="molecule type" value="Genomic_DNA"/>
</dbReference>
<keyword evidence="4" id="KW-0808">Transferase</keyword>
<comment type="catalytic activity">
    <reaction evidence="1">
        <text>ATP + protein L-histidine = ADP + protein N-phospho-L-histidine.</text>
        <dbReference type="EC" id="2.7.13.3"/>
    </reaction>
</comment>
<dbReference type="InterPro" id="IPR036890">
    <property type="entry name" value="HATPase_C_sf"/>
</dbReference>
<dbReference type="Gene3D" id="3.30.565.10">
    <property type="entry name" value="Histidine kinase-like ATPase, C-terminal domain"/>
    <property type="match status" value="1"/>
</dbReference>
<evidence type="ECO:0000313" key="12">
    <source>
        <dbReference type="Proteomes" id="UP000294513"/>
    </source>
</evidence>
<keyword evidence="6 11" id="KW-0418">Kinase</keyword>
<proteinExistence type="predicted"/>
<keyword evidence="3" id="KW-0597">Phosphoprotein</keyword>
<dbReference type="SUPFAM" id="SSF55874">
    <property type="entry name" value="ATPase domain of HSP90 chaperone/DNA topoisomerase II/histidine kinase"/>
    <property type="match status" value="1"/>
</dbReference>
<evidence type="ECO:0000256" key="8">
    <source>
        <dbReference type="ARBA" id="ARBA00023012"/>
    </source>
</evidence>
<dbReference type="InterPro" id="IPR003594">
    <property type="entry name" value="HATPase_dom"/>
</dbReference>
<evidence type="ECO:0000256" key="6">
    <source>
        <dbReference type="ARBA" id="ARBA00022777"/>
    </source>
</evidence>
<dbReference type="AlphaFoldDB" id="A0A4R5BMZ5"/>
<keyword evidence="12" id="KW-1185">Reference proteome</keyword>
<dbReference type="Pfam" id="PF02518">
    <property type="entry name" value="HATPase_c"/>
    <property type="match status" value="1"/>
</dbReference>
<dbReference type="GO" id="GO:0016020">
    <property type="term" value="C:membrane"/>
    <property type="evidence" value="ECO:0007669"/>
    <property type="project" value="InterPro"/>
</dbReference>
<dbReference type="Pfam" id="PF07730">
    <property type="entry name" value="HisKA_3"/>
    <property type="match status" value="1"/>
</dbReference>
<sequence length="360" mass="37754">MFAFTAVDYLPGRGDVAVLAFAAASGATAALARWRLWPLFAVTALGSLLFSTWPGFIVASYYAATTLRSDRLVAAYTGAATAALLGVPLLNSVLGTGFALGPDDRMAPGERVFSVLLLVGSPLAAGLWINARRQVLAGLRERGARLEREQAARAEQARAAERARIAREMHDVVAHKVSLMVLHAGALEVEAPDDGTERTAALIRATGREALTDLREVLEVLRSPGGADPLGAPPTLDGLDRLVHQSQAAGLPVRRDVEGTARPLPAAAERAAYHVVREALTNVHKHAGGAATRVTLRYLPAHLEVTVRNDPPPSPAEALPGSGLGLAGLRERLALVGGHLDAAAHPDGGFAVHARIPARP</sequence>
<dbReference type="InterPro" id="IPR050482">
    <property type="entry name" value="Sensor_HK_TwoCompSys"/>
</dbReference>
<keyword evidence="8" id="KW-0902">Two-component regulatory system</keyword>
<evidence type="ECO:0000313" key="11">
    <source>
        <dbReference type="EMBL" id="TDD86726.1"/>
    </source>
</evidence>
<dbReference type="SMART" id="SM00387">
    <property type="entry name" value="HATPase_c"/>
    <property type="match status" value="1"/>
</dbReference>
<keyword evidence="9" id="KW-0812">Transmembrane</keyword>
<dbReference type="InterPro" id="IPR011712">
    <property type="entry name" value="Sig_transdc_His_kin_sub3_dim/P"/>
</dbReference>
<evidence type="ECO:0000256" key="7">
    <source>
        <dbReference type="ARBA" id="ARBA00022840"/>
    </source>
</evidence>
<accession>A0A4R5BMZ5</accession>
<feature type="domain" description="Histidine kinase/HSP90-like ATPase" evidence="10">
    <location>
        <begin position="267"/>
        <end position="360"/>
    </location>
</feature>
<evidence type="ECO:0000256" key="4">
    <source>
        <dbReference type="ARBA" id="ARBA00022679"/>
    </source>
</evidence>
<dbReference type="CDD" id="cd16917">
    <property type="entry name" value="HATPase_UhpB-NarQ-NarX-like"/>
    <property type="match status" value="1"/>
</dbReference>
<gene>
    <name evidence="11" type="ORF">E1298_17125</name>
</gene>
<name>A0A4R5BMZ5_9ACTN</name>
<feature type="transmembrane region" description="Helical" evidence="9">
    <location>
        <begin position="112"/>
        <end position="131"/>
    </location>
</feature>
<dbReference type="PANTHER" id="PTHR24421">
    <property type="entry name" value="NITRATE/NITRITE SENSOR PROTEIN NARX-RELATED"/>
    <property type="match status" value="1"/>
</dbReference>
<keyword evidence="9" id="KW-1133">Transmembrane helix</keyword>
<evidence type="ECO:0000256" key="2">
    <source>
        <dbReference type="ARBA" id="ARBA00012438"/>
    </source>
</evidence>
<dbReference type="Proteomes" id="UP000294513">
    <property type="component" value="Unassembled WGS sequence"/>
</dbReference>
<organism evidence="11 12">
    <name type="scientific">Actinomadura rubrisoli</name>
    <dbReference type="NCBI Taxonomy" id="2530368"/>
    <lineage>
        <taxon>Bacteria</taxon>
        <taxon>Bacillati</taxon>
        <taxon>Actinomycetota</taxon>
        <taxon>Actinomycetes</taxon>
        <taxon>Streptosporangiales</taxon>
        <taxon>Thermomonosporaceae</taxon>
        <taxon>Actinomadura</taxon>
    </lineage>
</organism>
<dbReference type="GO" id="GO:0046983">
    <property type="term" value="F:protein dimerization activity"/>
    <property type="evidence" value="ECO:0007669"/>
    <property type="project" value="InterPro"/>
</dbReference>
<evidence type="ECO:0000259" key="10">
    <source>
        <dbReference type="SMART" id="SM00387"/>
    </source>
</evidence>
<reference evidence="11 12" key="1">
    <citation type="submission" date="2019-03" db="EMBL/GenBank/DDBJ databases">
        <title>Draft genome sequences of novel Actinobacteria.</title>
        <authorList>
            <person name="Sahin N."/>
            <person name="Ay H."/>
            <person name="Saygin H."/>
        </authorList>
    </citation>
    <scope>NUCLEOTIDE SEQUENCE [LARGE SCALE GENOMIC DNA]</scope>
    <source>
        <strain evidence="11 12">H3C3</strain>
    </source>
</reference>
<dbReference type="Gene3D" id="1.20.5.1930">
    <property type="match status" value="1"/>
</dbReference>
<dbReference type="GO" id="GO:0000155">
    <property type="term" value="F:phosphorelay sensor kinase activity"/>
    <property type="evidence" value="ECO:0007669"/>
    <property type="project" value="InterPro"/>
</dbReference>
<dbReference type="GO" id="GO:0005524">
    <property type="term" value="F:ATP binding"/>
    <property type="evidence" value="ECO:0007669"/>
    <property type="project" value="UniProtKB-KW"/>
</dbReference>
<evidence type="ECO:0000256" key="3">
    <source>
        <dbReference type="ARBA" id="ARBA00022553"/>
    </source>
</evidence>
<keyword evidence="9" id="KW-0472">Membrane</keyword>
<dbReference type="EC" id="2.7.13.3" evidence="2"/>
<dbReference type="PANTHER" id="PTHR24421:SF10">
    <property type="entry name" value="NITRATE_NITRITE SENSOR PROTEIN NARQ"/>
    <property type="match status" value="1"/>
</dbReference>
<evidence type="ECO:0000256" key="1">
    <source>
        <dbReference type="ARBA" id="ARBA00000085"/>
    </source>
</evidence>
<keyword evidence="5" id="KW-0547">Nucleotide-binding</keyword>
<evidence type="ECO:0000256" key="9">
    <source>
        <dbReference type="SAM" id="Phobius"/>
    </source>
</evidence>
<protein>
    <recommendedName>
        <fullName evidence="2">histidine kinase</fullName>
        <ecNumber evidence="2">2.7.13.3</ecNumber>
    </recommendedName>
</protein>
<evidence type="ECO:0000256" key="5">
    <source>
        <dbReference type="ARBA" id="ARBA00022741"/>
    </source>
</evidence>
<feature type="transmembrane region" description="Helical" evidence="9">
    <location>
        <begin position="39"/>
        <end position="64"/>
    </location>
</feature>
<dbReference type="OrthoDB" id="227596at2"/>
<keyword evidence="7" id="KW-0067">ATP-binding</keyword>